<keyword evidence="4 7" id="KW-0808">Transferase</keyword>
<dbReference type="EC" id="2.7.1.121" evidence="3"/>
<gene>
    <name evidence="7" type="primary">dhaM</name>
    <name evidence="7" type="ORF">ACFFRO_11060</name>
</gene>
<keyword evidence="7" id="KW-0418">Kinase</keyword>
<dbReference type="NCBIfam" id="TIGR02364">
    <property type="entry name" value="dha_pts"/>
    <property type="match status" value="1"/>
</dbReference>
<dbReference type="RefSeq" id="WP_247472108.1">
    <property type="nucleotide sequence ID" value="NZ_JBHMAR010000009.1"/>
</dbReference>
<comment type="function">
    <text evidence="2">Component of the dihydroxyacetone kinase complex, which is responsible for the phosphoenolpyruvate (PEP)-dependent phosphorylation of dihydroxyacetone. DhaM serves as the phosphoryl donor. Is phosphorylated by phosphoenolpyruvate in an EI- and HPr-dependent reaction, and a phosphorelay system on histidine residues finally leads to phosphoryl transfer to DhaL and dihydroxyacetone.</text>
</comment>
<dbReference type="Pfam" id="PF03610">
    <property type="entry name" value="EIIA-man"/>
    <property type="match status" value="1"/>
</dbReference>
<organism evidence="7 8">
    <name type="scientific">Streptomyces thermocoprophilus</name>
    <dbReference type="NCBI Taxonomy" id="78356"/>
    <lineage>
        <taxon>Bacteria</taxon>
        <taxon>Bacillati</taxon>
        <taxon>Actinomycetota</taxon>
        <taxon>Actinomycetes</taxon>
        <taxon>Kitasatosporales</taxon>
        <taxon>Streptomycetaceae</taxon>
        <taxon>Streptomyces</taxon>
    </lineage>
</organism>
<reference evidence="7 8" key="1">
    <citation type="submission" date="2024-09" db="EMBL/GenBank/DDBJ databases">
        <authorList>
            <person name="Sun Q."/>
            <person name="Mori K."/>
        </authorList>
    </citation>
    <scope>NUCLEOTIDE SEQUENCE [LARGE SCALE GENOMIC DNA]</scope>
    <source>
        <strain evidence="7 8">JCM 10918</strain>
    </source>
</reference>
<evidence type="ECO:0000313" key="7">
    <source>
        <dbReference type="EMBL" id="MFB9735668.1"/>
    </source>
</evidence>
<dbReference type="InterPro" id="IPR039643">
    <property type="entry name" value="DhaM"/>
</dbReference>
<accession>A0ABV5VCW1</accession>
<dbReference type="InterPro" id="IPR004701">
    <property type="entry name" value="PTS_EIIA_man-typ"/>
</dbReference>
<comment type="subunit">
    <text evidence="5">Homodimer. The dihydroxyacetone kinase complex is composed of a homodimer of DhaM, a homodimer of DhaK and the subunit DhaL.</text>
</comment>
<evidence type="ECO:0000256" key="4">
    <source>
        <dbReference type="ARBA" id="ARBA00022679"/>
    </source>
</evidence>
<name>A0ABV5VCW1_9ACTN</name>
<comment type="caution">
    <text evidence="7">The sequence shown here is derived from an EMBL/GenBank/DDBJ whole genome shotgun (WGS) entry which is preliminary data.</text>
</comment>
<dbReference type="InterPro" id="IPR036662">
    <property type="entry name" value="PTS_EIIA_man-typ_sf"/>
</dbReference>
<evidence type="ECO:0000256" key="1">
    <source>
        <dbReference type="ARBA" id="ARBA00001113"/>
    </source>
</evidence>
<feature type="domain" description="PTS EIIA type-4" evidence="6">
    <location>
        <begin position="4"/>
        <end position="128"/>
    </location>
</feature>
<evidence type="ECO:0000256" key="3">
    <source>
        <dbReference type="ARBA" id="ARBA00012095"/>
    </source>
</evidence>
<evidence type="ECO:0000259" key="6">
    <source>
        <dbReference type="PROSITE" id="PS51096"/>
    </source>
</evidence>
<evidence type="ECO:0000313" key="8">
    <source>
        <dbReference type="Proteomes" id="UP001589703"/>
    </source>
</evidence>
<dbReference type="InterPro" id="IPR012844">
    <property type="entry name" value="DhaM_N"/>
</dbReference>
<dbReference type="Proteomes" id="UP001589703">
    <property type="component" value="Unassembled WGS sequence"/>
</dbReference>
<protein>
    <recommendedName>
        <fullName evidence="3">phosphoenolpyruvate--glycerone phosphotransferase</fullName>
        <ecNumber evidence="3">2.7.1.121</ecNumber>
    </recommendedName>
</protein>
<comment type="catalytic activity">
    <reaction evidence="1">
        <text>dihydroxyacetone + phosphoenolpyruvate = dihydroxyacetone phosphate + pyruvate</text>
        <dbReference type="Rhea" id="RHEA:18381"/>
        <dbReference type="ChEBI" id="CHEBI:15361"/>
        <dbReference type="ChEBI" id="CHEBI:16016"/>
        <dbReference type="ChEBI" id="CHEBI:57642"/>
        <dbReference type="ChEBI" id="CHEBI:58702"/>
        <dbReference type="EC" id="2.7.1.121"/>
    </reaction>
</comment>
<dbReference type="PROSITE" id="PS51096">
    <property type="entry name" value="PTS_EIIA_TYPE_4"/>
    <property type="match status" value="1"/>
</dbReference>
<dbReference type="EMBL" id="JBHMAR010000009">
    <property type="protein sequence ID" value="MFB9735668.1"/>
    <property type="molecule type" value="Genomic_DNA"/>
</dbReference>
<keyword evidence="8" id="KW-1185">Reference proteome</keyword>
<dbReference type="PANTHER" id="PTHR38594:SF1">
    <property type="entry name" value="PEP-DEPENDENT DIHYDROXYACETONE KINASE, PHOSPHORYL DONOR SUBUNIT DHAM"/>
    <property type="match status" value="1"/>
</dbReference>
<evidence type="ECO:0000256" key="2">
    <source>
        <dbReference type="ARBA" id="ARBA00002788"/>
    </source>
</evidence>
<dbReference type="SUPFAM" id="SSF53062">
    <property type="entry name" value="PTS system fructose IIA component-like"/>
    <property type="match status" value="1"/>
</dbReference>
<proteinExistence type="predicted"/>
<evidence type="ECO:0000256" key="5">
    <source>
        <dbReference type="ARBA" id="ARBA00046577"/>
    </source>
</evidence>
<dbReference type="PANTHER" id="PTHR38594">
    <property type="entry name" value="PEP-DEPENDENT DIHYDROXYACETONE KINASE, PHOSPHORYL DONOR SUBUNIT DHAM"/>
    <property type="match status" value="1"/>
</dbReference>
<dbReference type="Gene3D" id="3.40.50.510">
    <property type="entry name" value="Phosphotransferase system, mannose-type IIA component"/>
    <property type="match status" value="1"/>
</dbReference>
<sequence>MKPSVGIVLVSHSAQLAAGVGELVGQICSQDVPVCVAGGTDDGSLGTSYRRVQEALTAADRGGGIVVLPDLGSAVLMTRTVLQDHPHLNAVIADAPFVEGAVAATVAAAGGGDLATVLKSAEEARHARKF</sequence>
<dbReference type="GO" id="GO:0047324">
    <property type="term" value="F:phosphoenolpyruvate-glycerone phosphotransferase activity"/>
    <property type="evidence" value="ECO:0007669"/>
    <property type="project" value="UniProtKB-EC"/>
</dbReference>